<feature type="transmembrane region" description="Helical" evidence="5">
    <location>
        <begin position="20"/>
        <end position="42"/>
    </location>
</feature>
<keyword evidence="2 5" id="KW-0812">Transmembrane</keyword>
<feature type="transmembrane region" description="Helical" evidence="5">
    <location>
        <begin position="120"/>
        <end position="137"/>
    </location>
</feature>
<accession>A0ABP8LUA6</accession>
<sequence>MKAQVPVRTVWRRSVETFFFSNYFLGVLAVALSVETNLQLSLPLNSGYWYLVVFSAVVLYYTYAYVRASDTGASNPRTKWYATHSIPVGISQAFLTILLICAIAAFVARYGLQPERVPVAVWWLVALTIGAAAAYYGKLPFFDPRRKGWTKAATIGWCWAVTVSIMPLVVLQTEMGHLDLSYRLAGWLFLKNWMFCNINAILFDIKDYADDSNRQLKTFVVRYGIRYTILSIILPMTLLGIGAFLCFAYYRGFTFTKMLINLIPFLLTLFVAFSLHKKRSILYYLIVIDGMLLIKALCGISAVRFAM</sequence>
<evidence type="ECO:0000256" key="1">
    <source>
        <dbReference type="ARBA" id="ARBA00004141"/>
    </source>
</evidence>
<keyword evidence="7" id="KW-1185">Reference proteome</keyword>
<dbReference type="EMBL" id="BAABEY010000016">
    <property type="protein sequence ID" value="GAA4436838.1"/>
    <property type="molecule type" value="Genomic_DNA"/>
</dbReference>
<feature type="transmembrane region" description="Helical" evidence="5">
    <location>
        <begin position="224"/>
        <end position="250"/>
    </location>
</feature>
<dbReference type="Proteomes" id="UP001501508">
    <property type="component" value="Unassembled WGS sequence"/>
</dbReference>
<evidence type="ECO:0000256" key="2">
    <source>
        <dbReference type="ARBA" id="ARBA00022692"/>
    </source>
</evidence>
<dbReference type="InterPro" id="IPR000537">
    <property type="entry name" value="UbiA_prenyltransferase"/>
</dbReference>
<name>A0ABP8LUA6_9BACT</name>
<protein>
    <recommendedName>
        <fullName evidence="8">UbiA prenyltransferase family protein</fullName>
    </recommendedName>
</protein>
<evidence type="ECO:0000313" key="6">
    <source>
        <dbReference type="EMBL" id="GAA4436838.1"/>
    </source>
</evidence>
<feature type="transmembrane region" description="Helical" evidence="5">
    <location>
        <begin position="184"/>
        <end position="203"/>
    </location>
</feature>
<reference evidence="7" key="1">
    <citation type="journal article" date="2019" name="Int. J. Syst. Evol. Microbiol.">
        <title>The Global Catalogue of Microorganisms (GCM) 10K type strain sequencing project: providing services to taxonomists for standard genome sequencing and annotation.</title>
        <authorList>
            <consortium name="The Broad Institute Genomics Platform"/>
            <consortium name="The Broad Institute Genome Sequencing Center for Infectious Disease"/>
            <person name="Wu L."/>
            <person name="Ma J."/>
        </authorList>
    </citation>
    <scope>NUCLEOTIDE SEQUENCE [LARGE SCALE GENOMIC DNA]</scope>
    <source>
        <strain evidence="7">JCM 31920</strain>
    </source>
</reference>
<comment type="subcellular location">
    <subcellularLocation>
        <location evidence="1">Membrane</location>
        <topology evidence="1">Multi-pass membrane protein</topology>
    </subcellularLocation>
</comment>
<evidence type="ECO:0008006" key="8">
    <source>
        <dbReference type="Google" id="ProtNLM"/>
    </source>
</evidence>
<evidence type="ECO:0000256" key="4">
    <source>
        <dbReference type="ARBA" id="ARBA00023136"/>
    </source>
</evidence>
<evidence type="ECO:0000313" key="7">
    <source>
        <dbReference type="Proteomes" id="UP001501508"/>
    </source>
</evidence>
<keyword evidence="3 5" id="KW-1133">Transmembrane helix</keyword>
<dbReference type="RefSeq" id="WP_345027737.1">
    <property type="nucleotide sequence ID" value="NZ_BAABEY010000016.1"/>
</dbReference>
<evidence type="ECO:0000256" key="5">
    <source>
        <dbReference type="SAM" id="Phobius"/>
    </source>
</evidence>
<feature type="transmembrane region" description="Helical" evidence="5">
    <location>
        <begin position="256"/>
        <end position="275"/>
    </location>
</feature>
<evidence type="ECO:0000256" key="3">
    <source>
        <dbReference type="ARBA" id="ARBA00022989"/>
    </source>
</evidence>
<keyword evidence="4 5" id="KW-0472">Membrane</keyword>
<feature type="transmembrane region" description="Helical" evidence="5">
    <location>
        <begin position="86"/>
        <end position="108"/>
    </location>
</feature>
<dbReference type="Pfam" id="PF01040">
    <property type="entry name" value="UbiA"/>
    <property type="match status" value="1"/>
</dbReference>
<feature type="transmembrane region" description="Helical" evidence="5">
    <location>
        <begin position="149"/>
        <end position="172"/>
    </location>
</feature>
<feature type="transmembrane region" description="Helical" evidence="5">
    <location>
        <begin position="282"/>
        <end position="306"/>
    </location>
</feature>
<gene>
    <name evidence="6" type="ORF">GCM10023091_15250</name>
</gene>
<feature type="transmembrane region" description="Helical" evidence="5">
    <location>
        <begin position="48"/>
        <end position="66"/>
    </location>
</feature>
<proteinExistence type="predicted"/>
<comment type="caution">
    <text evidence="6">The sequence shown here is derived from an EMBL/GenBank/DDBJ whole genome shotgun (WGS) entry which is preliminary data.</text>
</comment>
<organism evidence="6 7">
    <name type="scientific">Ravibacter arvi</name>
    <dbReference type="NCBI Taxonomy" id="2051041"/>
    <lineage>
        <taxon>Bacteria</taxon>
        <taxon>Pseudomonadati</taxon>
        <taxon>Bacteroidota</taxon>
        <taxon>Cytophagia</taxon>
        <taxon>Cytophagales</taxon>
        <taxon>Spirosomataceae</taxon>
        <taxon>Ravibacter</taxon>
    </lineage>
</organism>